<protein>
    <submittedName>
        <fullName evidence="1">Uncharacterized protein</fullName>
    </submittedName>
</protein>
<evidence type="ECO:0000313" key="1">
    <source>
        <dbReference type="EMBL" id="KAI3753933.1"/>
    </source>
</evidence>
<gene>
    <name evidence="1" type="ORF">L2E82_25998</name>
</gene>
<keyword evidence="2" id="KW-1185">Reference proteome</keyword>
<accession>A0ACB9E5S3</accession>
<dbReference type="Proteomes" id="UP001055811">
    <property type="component" value="Linkage Group LG04"/>
</dbReference>
<comment type="caution">
    <text evidence="1">The sequence shown here is derived from an EMBL/GenBank/DDBJ whole genome shotgun (WGS) entry which is preliminary data.</text>
</comment>
<proteinExistence type="predicted"/>
<reference evidence="2" key="1">
    <citation type="journal article" date="2022" name="Mol. Ecol. Resour.">
        <title>The genomes of chicory, endive, great burdock and yacon provide insights into Asteraceae palaeo-polyploidization history and plant inulin production.</title>
        <authorList>
            <person name="Fan W."/>
            <person name="Wang S."/>
            <person name="Wang H."/>
            <person name="Wang A."/>
            <person name="Jiang F."/>
            <person name="Liu H."/>
            <person name="Zhao H."/>
            <person name="Xu D."/>
            <person name="Zhang Y."/>
        </authorList>
    </citation>
    <scope>NUCLEOTIDE SEQUENCE [LARGE SCALE GENOMIC DNA]</scope>
    <source>
        <strain evidence="2">cv. Punajuju</strain>
    </source>
</reference>
<dbReference type="EMBL" id="CM042012">
    <property type="protein sequence ID" value="KAI3753933.1"/>
    <property type="molecule type" value="Genomic_DNA"/>
</dbReference>
<organism evidence="1 2">
    <name type="scientific">Cichorium intybus</name>
    <name type="common">Chicory</name>
    <dbReference type="NCBI Taxonomy" id="13427"/>
    <lineage>
        <taxon>Eukaryota</taxon>
        <taxon>Viridiplantae</taxon>
        <taxon>Streptophyta</taxon>
        <taxon>Embryophyta</taxon>
        <taxon>Tracheophyta</taxon>
        <taxon>Spermatophyta</taxon>
        <taxon>Magnoliopsida</taxon>
        <taxon>eudicotyledons</taxon>
        <taxon>Gunneridae</taxon>
        <taxon>Pentapetalae</taxon>
        <taxon>asterids</taxon>
        <taxon>campanulids</taxon>
        <taxon>Asterales</taxon>
        <taxon>Asteraceae</taxon>
        <taxon>Cichorioideae</taxon>
        <taxon>Cichorieae</taxon>
        <taxon>Cichoriinae</taxon>
        <taxon>Cichorium</taxon>
    </lineage>
</organism>
<evidence type="ECO:0000313" key="2">
    <source>
        <dbReference type="Proteomes" id="UP001055811"/>
    </source>
</evidence>
<reference evidence="1 2" key="2">
    <citation type="journal article" date="2022" name="Mol. Ecol. Resour.">
        <title>The genomes of chicory, endive, great burdock and yacon provide insights into Asteraceae paleo-polyploidization history and plant inulin production.</title>
        <authorList>
            <person name="Fan W."/>
            <person name="Wang S."/>
            <person name="Wang H."/>
            <person name="Wang A."/>
            <person name="Jiang F."/>
            <person name="Liu H."/>
            <person name="Zhao H."/>
            <person name="Xu D."/>
            <person name="Zhang Y."/>
        </authorList>
    </citation>
    <scope>NUCLEOTIDE SEQUENCE [LARGE SCALE GENOMIC DNA]</scope>
    <source>
        <strain evidence="2">cv. Punajuju</strain>
        <tissue evidence="1">Leaves</tissue>
    </source>
</reference>
<sequence length="73" mass="8240">MLVMNSMYQVRLLYFLDMEAISFYVVLWLKSVARLLMVLLGCVCYTGQGSATSDDEHLLQVRYGSLGVGVHSF</sequence>
<name>A0ACB9E5S3_CICIN</name>